<name>A0ABD6CDY2_9EURY</name>
<evidence type="ECO:0000313" key="4">
    <source>
        <dbReference type="Proteomes" id="UP001597119"/>
    </source>
</evidence>
<evidence type="ECO:0000256" key="1">
    <source>
        <dbReference type="SAM" id="MobiDB-lite"/>
    </source>
</evidence>
<protein>
    <submittedName>
        <fullName evidence="3">HalOD1 output domain-containing protein</fullName>
    </submittedName>
</protein>
<dbReference type="AlphaFoldDB" id="A0ABD6CDY2"/>
<gene>
    <name evidence="3" type="ORF">ACFR9U_16430</name>
</gene>
<dbReference type="Proteomes" id="UP001597119">
    <property type="component" value="Unassembled WGS sequence"/>
</dbReference>
<feature type="region of interest" description="Disordered" evidence="1">
    <location>
        <begin position="1"/>
        <end position="23"/>
    </location>
</feature>
<dbReference type="InterPro" id="IPR040624">
    <property type="entry name" value="HalOD1"/>
</dbReference>
<evidence type="ECO:0000313" key="3">
    <source>
        <dbReference type="EMBL" id="MFD1588566.1"/>
    </source>
</evidence>
<dbReference type="Pfam" id="PF18545">
    <property type="entry name" value="HalOD1"/>
    <property type="match status" value="1"/>
</dbReference>
<keyword evidence="4" id="KW-1185">Reference proteome</keyword>
<organism evidence="3 4">
    <name type="scientific">Halorientalis brevis</name>
    <dbReference type="NCBI Taxonomy" id="1126241"/>
    <lineage>
        <taxon>Archaea</taxon>
        <taxon>Methanobacteriati</taxon>
        <taxon>Methanobacteriota</taxon>
        <taxon>Stenosarchaea group</taxon>
        <taxon>Halobacteria</taxon>
        <taxon>Halobacteriales</taxon>
        <taxon>Haloarculaceae</taxon>
        <taxon>Halorientalis</taxon>
    </lineage>
</organism>
<dbReference type="RefSeq" id="WP_247378147.1">
    <property type="nucleotide sequence ID" value="NZ_JALLGV010000005.1"/>
</dbReference>
<feature type="compositionally biased region" description="Polar residues" evidence="1">
    <location>
        <begin position="1"/>
        <end position="11"/>
    </location>
</feature>
<proteinExistence type="predicted"/>
<reference evidence="3 4" key="1">
    <citation type="journal article" date="2019" name="Int. J. Syst. Evol. Microbiol.">
        <title>The Global Catalogue of Microorganisms (GCM) 10K type strain sequencing project: providing services to taxonomists for standard genome sequencing and annotation.</title>
        <authorList>
            <consortium name="The Broad Institute Genomics Platform"/>
            <consortium name="The Broad Institute Genome Sequencing Center for Infectious Disease"/>
            <person name="Wu L."/>
            <person name="Ma J."/>
        </authorList>
    </citation>
    <scope>NUCLEOTIDE SEQUENCE [LARGE SCALE GENOMIC DNA]</scope>
    <source>
        <strain evidence="3 4">CGMCC 1.12125</strain>
    </source>
</reference>
<comment type="caution">
    <text evidence="3">The sequence shown here is derived from an EMBL/GenBank/DDBJ whole genome shotgun (WGS) entry which is preliminary data.</text>
</comment>
<feature type="domain" description="Halobacterial output" evidence="2">
    <location>
        <begin position="44"/>
        <end position="104"/>
    </location>
</feature>
<evidence type="ECO:0000259" key="2">
    <source>
        <dbReference type="Pfam" id="PF18545"/>
    </source>
</evidence>
<accession>A0ABD6CDY2</accession>
<sequence length="106" mass="10999">MATDLTQQQGETNREITTHTATDGESLSEAVIVALRKAASRTTATTTDQLDVGAIDPLFETIDPDALDALFGQPGDGTQQSGTVSFTHSGFEVTASGSGEVLVTRA</sequence>
<dbReference type="EMBL" id="JBHUDJ010000014">
    <property type="protein sequence ID" value="MFD1588566.1"/>
    <property type="molecule type" value="Genomic_DNA"/>
</dbReference>